<dbReference type="CDD" id="cd00207">
    <property type="entry name" value="fer2"/>
    <property type="match status" value="1"/>
</dbReference>
<name>A0ABQ3BTR3_9GAMM</name>
<feature type="domain" description="2Fe-2S ferredoxin-type" evidence="4">
    <location>
        <begin position="235"/>
        <end position="331"/>
    </location>
</feature>
<reference evidence="7" key="1">
    <citation type="journal article" date="2019" name="Int. J. Syst. Evol. Microbiol.">
        <title>The Global Catalogue of Microorganisms (GCM) 10K type strain sequencing project: providing services to taxonomists for standard genome sequencing and annotation.</title>
        <authorList>
            <consortium name="The Broad Institute Genomics Platform"/>
            <consortium name="The Broad Institute Genome Sequencing Center for Infectious Disease"/>
            <person name="Wu L."/>
            <person name="Ma J."/>
        </authorList>
    </citation>
    <scope>NUCLEOTIDE SEQUENCE [LARGE SCALE GENOMIC DNA]</scope>
    <source>
        <strain evidence="7">KCTC 22558</strain>
    </source>
</reference>
<keyword evidence="1" id="KW-0285">Flavoprotein</keyword>
<evidence type="ECO:0000256" key="3">
    <source>
        <dbReference type="SAM" id="Phobius"/>
    </source>
</evidence>
<evidence type="ECO:0000259" key="4">
    <source>
        <dbReference type="PROSITE" id="PS51085"/>
    </source>
</evidence>
<feature type="domain" description="FAD-binding FR-type" evidence="5">
    <location>
        <begin position="334"/>
        <end position="471"/>
    </location>
</feature>
<keyword evidence="7" id="KW-1185">Reference proteome</keyword>
<dbReference type="InterPro" id="IPR039261">
    <property type="entry name" value="FNR_nucleotide-bd"/>
</dbReference>
<feature type="transmembrane region" description="Helical" evidence="3">
    <location>
        <begin position="200"/>
        <end position="223"/>
    </location>
</feature>
<accession>A0ABQ3BTR3</accession>
<keyword evidence="2" id="KW-0274">FAD</keyword>
<dbReference type="InterPro" id="IPR001041">
    <property type="entry name" value="2Fe-2S_ferredoxin-type"/>
</dbReference>
<evidence type="ECO:0000313" key="6">
    <source>
        <dbReference type="EMBL" id="GGZ57281.1"/>
    </source>
</evidence>
<dbReference type="SUPFAM" id="SSF63380">
    <property type="entry name" value="Riboflavin synthase domain-like"/>
    <property type="match status" value="1"/>
</dbReference>
<dbReference type="RefSeq" id="WP_189447138.1">
    <property type="nucleotide sequence ID" value="NZ_BMXY01000001.1"/>
</dbReference>
<evidence type="ECO:0000256" key="1">
    <source>
        <dbReference type="ARBA" id="ARBA00022630"/>
    </source>
</evidence>
<protein>
    <recommendedName>
        <fullName evidence="8">Na(+)-translocating NADH-quinone reductase subunit F</fullName>
    </recommendedName>
</protein>
<dbReference type="Proteomes" id="UP000643403">
    <property type="component" value="Unassembled WGS sequence"/>
</dbReference>
<dbReference type="Gene3D" id="2.40.30.10">
    <property type="entry name" value="Translation factors"/>
    <property type="match status" value="1"/>
</dbReference>
<dbReference type="InterPro" id="IPR017938">
    <property type="entry name" value="Riboflavin_synthase-like_b-brl"/>
</dbReference>
<dbReference type="InterPro" id="IPR036010">
    <property type="entry name" value="2Fe-2S_ferredoxin-like_sf"/>
</dbReference>
<proteinExistence type="predicted"/>
<sequence>MKAWLARLHTWVGVIVGVQLVVWLGSGLLMGLLDPEAVSGERTRAPTPELALAWPEQAVPPDALIARSALPVLLVERAWRLERPVWRVQTQAGTALVDARTGAPWRPTRKEILRVARADYSGPGSALEPRYWTQAPLEARGHEGPVWQVDFDDAAGTSLYIDAQDASVLERRNDTWRVFDIAWMLHIMDYTGREDFNHPLIVTFAVAGLWMALSGLWLLGYAIKAGHLRPRWRAAQVRVPVGGAIDSGPPTVTGRRGETVLAAFARAKRPLPSRCGGGQTCGMCVVRTAGDAPISDGDRRLLTPEELQAGMRLGCTLPISDGLRVDIIESDTRPGWQEAVVEQVRACSASLREIVLRPLGPMPAMRAGSYVLIEVPAYRLERERWLGDALPLPITLLEQVGEVLANSQPLQRAYSPSLTPQLCDGRLPLLVRLDVDPARPIAIGRGSAWLFALEPGARGRFMGPFGDFRLKPGAHEKIFIGGGAGMAPLRAMLWEALQAGGKERIHFWYGARRAGEVPYEDELRALAAAHEHFDFHVVYSEDDNAGFGPRWVHEAVHEGLLRAHGALAECEFYLCGPPAMLSATRGLLAEIGVAPYRVAFDDFDA</sequence>
<dbReference type="InterPro" id="IPR012675">
    <property type="entry name" value="Beta-grasp_dom_sf"/>
</dbReference>
<dbReference type="SUPFAM" id="SSF54292">
    <property type="entry name" value="2Fe-2S ferredoxin-like"/>
    <property type="match status" value="1"/>
</dbReference>
<dbReference type="SUPFAM" id="SSF52343">
    <property type="entry name" value="Ferredoxin reductase-like, C-terminal NADP-linked domain"/>
    <property type="match status" value="1"/>
</dbReference>
<dbReference type="PANTHER" id="PTHR43644">
    <property type="entry name" value="NA(+)-TRANSLOCATING NADH-QUINONE REDUCTASE SUBUNIT"/>
    <property type="match status" value="1"/>
</dbReference>
<dbReference type="EMBL" id="BMXY01000001">
    <property type="protein sequence ID" value="GGZ57281.1"/>
    <property type="molecule type" value="Genomic_DNA"/>
</dbReference>
<dbReference type="Pfam" id="PF00111">
    <property type="entry name" value="Fer2"/>
    <property type="match status" value="1"/>
</dbReference>
<dbReference type="Gene3D" id="3.40.50.80">
    <property type="entry name" value="Nucleotide-binding domain of ferredoxin-NADP reductase (FNR) module"/>
    <property type="match status" value="1"/>
</dbReference>
<dbReference type="InterPro" id="IPR001433">
    <property type="entry name" value="OxRdtase_FAD/NAD-bd"/>
</dbReference>
<keyword evidence="3" id="KW-1133">Transmembrane helix</keyword>
<dbReference type="PROSITE" id="PS51384">
    <property type="entry name" value="FAD_FR"/>
    <property type="match status" value="1"/>
</dbReference>
<keyword evidence="3" id="KW-0812">Transmembrane</keyword>
<evidence type="ECO:0000259" key="5">
    <source>
        <dbReference type="PROSITE" id="PS51384"/>
    </source>
</evidence>
<dbReference type="Pfam" id="PF00175">
    <property type="entry name" value="NAD_binding_1"/>
    <property type="match status" value="1"/>
</dbReference>
<comment type="caution">
    <text evidence="6">The sequence shown here is derived from an EMBL/GenBank/DDBJ whole genome shotgun (WGS) entry which is preliminary data.</text>
</comment>
<evidence type="ECO:0000256" key="2">
    <source>
        <dbReference type="ARBA" id="ARBA00022827"/>
    </source>
</evidence>
<dbReference type="InterPro" id="IPR017927">
    <property type="entry name" value="FAD-bd_FR_type"/>
</dbReference>
<organism evidence="6 7">
    <name type="scientific">Cognatilysobacter xinjiangensis</name>
    <dbReference type="NCBI Taxonomy" id="546892"/>
    <lineage>
        <taxon>Bacteria</taxon>
        <taxon>Pseudomonadati</taxon>
        <taxon>Pseudomonadota</taxon>
        <taxon>Gammaproteobacteria</taxon>
        <taxon>Lysobacterales</taxon>
        <taxon>Lysobacteraceae</taxon>
        <taxon>Cognatilysobacter</taxon>
    </lineage>
</organism>
<gene>
    <name evidence="6" type="ORF">GCM10008101_08550</name>
</gene>
<keyword evidence="3" id="KW-0472">Membrane</keyword>
<dbReference type="Gene3D" id="3.10.20.30">
    <property type="match status" value="1"/>
</dbReference>
<feature type="transmembrane region" description="Helical" evidence="3">
    <location>
        <begin position="12"/>
        <end position="33"/>
    </location>
</feature>
<dbReference type="PANTHER" id="PTHR43644:SF1">
    <property type="entry name" value="NAD(P)H-FLAVIN REDUCTASE"/>
    <property type="match status" value="1"/>
</dbReference>
<evidence type="ECO:0008006" key="8">
    <source>
        <dbReference type="Google" id="ProtNLM"/>
    </source>
</evidence>
<evidence type="ECO:0000313" key="7">
    <source>
        <dbReference type="Proteomes" id="UP000643403"/>
    </source>
</evidence>
<dbReference type="PROSITE" id="PS51085">
    <property type="entry name" value="2FE2S_FER_2"/>
    <property type="match status" value="1"/>
</dbReference>